<dbReference type="GO" id="GO:0030182">
    <property type="term" value="P:neuron differentiation"/>
    <property type="evidence" value="ECO:0007669"/>
    <property type="project" value="TreeGrafter"/>
</dbReference>
<evidence type="ECO:0000259" key="8">
    <source>
        <dbReference type="PROSITE" id="PS50071"/>
    </source>
</evidence>
<dbReference type="EMBL" id="FZQP02000337">
    <property type="protein sequence ID" value="VVC88478.1"/>
    <property type="molecule type" value="Genomic_DNA"/>
</dbReference>
<feature type="region of interest" description="Disordered" evidence="7">
    <location>
        <begin position="1"/>
        <end position="31"/>
    </location>
</feature>
<dbReference type="PROSITE" id="PS00027">
    <property type="entry name" value="HOMEOBOX_1"/>
    <property type="match status" value="1"/>
</dbReference>
<reference evidence="9 10" key="1">
    <citation type="submission" date="2017-07" db="EMBL/GenBank/DDBJ databases">
        <authorList>
            <person name="Talla V."/>
            <person name="Backstrom N."/>
        </authorList>
    </citation>
    <scope>NUCLEOTIDE SEQUENCE [LARGE SCALE GENOMIC DNA]</scope>
</reference>
<dbReference type="Gene3D" id="1.10.10.60">
    <property type="entry name" value="Homeodomain-like"/>
    <property type="match status" value="1"/>
</dbReference>
<name>A0A5E4PR23_9NEOP</name>
<dbReference type="InterPro" id="IPR001356">
    <property type="entry name" value="HD"/>
</dbReference>
<feature type="domain" description="Homeobox" evidence="8">
    <location>
        <begin position="165"/>
        <end position="225"/>
    </location>
</feature>
<feature type="DNA-binding region" description="Homeobox" evidence="5">
    <location>
        <begin position="167"/>
        <end position="226"/>
    </location>
</feature>
<dbReference type="PANTHER" id="PTHR24339:SF28">
    <property type="entry name" value="E5-RELATED"/>
    <property type="match status" value="1"/>
</dbReference>
<keyword evidence="10" id="KW-1185">Reference proteome</keyword>
<evidence type="ECO:0000256" key="2">
    <source>
        <dbReference type="ARBA" id="ARBA00023125"/>
    </source>
</evidence>
<dbReference type="Pfam" id="PF00046">
    <property type="entry name" value="Homeodomain"/>
    <property type="match status" value="1"/>
</dbReference>
<dbReference type="SUPFAM" id="SSF46689">
    <property type="entry name" value="Homeodomain-like"/>
    <property type="match status" value="1"/>
</dbReference>
<dbReference type="GO" id="GO:0005634">
    <property type="term" value="C:nucleus"/>
    <property type="evidence" value="ECO:0007669"/>
    <property type="project" value="UniProtKB-SubCell"/>
</dbReference>
<accession>A0A5E4PR23</accession>
<protein>
    <recommendedName>
        <fullName evidence="8">Homeobox domain-containing protein</fullName>
    </recommendedName>
</protein>
<feature type="non-terminal residue" evidence="9">
    <location>
        <position position="1"/>
    </location>
</feature>
<keyword evidence="3 5" id="KW-0371">Homeobox</keyword>
<sequence>TSTITSQSVPGNVYFGDTTDHQWSPEQNNQITQPEQVQQWQDVRQFDIANGQIHENFNLQPGPEQHTYNVNNQNHFTTPSYELIDLSNQKALNHNMSYYNVPNGTNTNSVFMTAGCPNNMMSQRGGPVYTPINNAWNNSNNAITRPMPVSRTSWITPKTGNGVTKKPKRVRTAFTSQQMMELELEYTRTRYLDRNRRLELSEKLQLNERTIKIWFQNRRMKDKKDRAESNEESEATSTTESSPEMGMPHLYDNYHQNMPYNELNRLNSYMDQNVSLMPVLGNNGVPIPVQNIMANSHSGYYMHGTMPTQVDYNRSGQIPLEDYSKKDIAATSETSKENDDFSEFLIKNEPSPTTTTVEDDSNVGINDGNWDLSWIRIIDSNDEA</sequence>
<evidence type="ECO:0000256" key="7">
    <source>
        <dbReference type="SAM" id="MobiDB-lite"/>
    </source>
</evidence>
<dbReference type="Proteomes" id="UP000324832">
    <property type="component" value="Unassembled WGS sequence"/>
</dbReference>
<feature type="compositionally biased region" description="Polar residues" evidence="7">
    <location>
        <begin position="1"/>
        <end position="10"/>
    </location>
</feature>
<gene>
    <name evidence="9" type="ORF">LSINAPIS_LOCUS1837</name>
</gene>
<evidence type="ECO:0000256" key="5">
    <source>
        <dbReference type="PROSITE-ProRule" id="PRU00108"/>
    </source>
</evidence>
<evidence type="ECO:0000256" key="4">
    <source>
        <dbReference type="ARBA" id="ARBA00023242"/>
    </source>
</evidence>
<evidence type="ECO:0000256" key="1">
    <source>
        <dbReference type="ARBA" id="ARBA00004123"/>
    </source>
</evidence>
<dbReference type="AlphaFoldDB" id="A0A5E4PR23"/>
<dbReference type="PROSITE" id="PS50071">
    <property type="entry name" value="HOMEOBOX_2"/>
    <property type="match status" value="1"/>
</dbReference>
<evidence type="ECO:0000313" key="10">
    <source>
        <dbReference type="Proteomes" id="UP000324832"/>
    </source>
</evidence>
<keyword evidence="2 5" id="KW-0238">DNA-binding</keyword>
<dbReference type="InterPro" id="IPR050877">
    <property type="entry name" value="EMX-VAX-Noto_Homeobox_TFs"/>
</dbReference>
<organism evidence="9 10">
    <name type="scientific">Leptidea sinapis</name>
    <dbReference type="NCBI Taxonomy" id="189913"/>
    <lineage>
        <taxon>Eukaryota</taxon>
        <taxon>Metazoa</taxon>
        <taxon>Ecdysozoa</taxon>
        <taxon>Arthropoda</taxon>
        <taxon>Hexapoda</taxon>
        <taxon>Insecta</taxon>
        <taxon>Pterygota</taxon>
        <taxon>Neoptera</taxon>
        <taxon>Endopterygota</taxon>
        <taxon>Lepidoptera</taxon>
        <taxon>Glossata</taxon>
        <taxon>Ditrysia</taxon>
        <taxon>Papilionoidea</taxon>
        <taxon>Pieridae</taxon>
        <taxon>Dismorphiinae</taxon>
        <taxon>Leptidea</taxon>
    </lineage>
</organism>
<dbReference type="GO" id="GO:0000978">
    <property type="term" value="F:RNA polymerase II cis-regulatory region sequence-specific DNA binding"/>
    <property type="evidence" value="ECO:0007669"/>
    <property type="project" value="TreeGrafter"/>
</dbReference>
<dbReference type="PANTHER" id="PTHR24339">
    <property type="entry name" value="HOMEOBOX PROTEIN EMX-RELATED"/>
    <property type="match status" value="1"/>
</dbReference>
<dbReference type="SMART" id="SM00389">
    <property type="entry name" value="HOX"/>
    <property type="match status" value="1"/>
</dbReference>
<dbReference type="InterPro" id="IPR020479">
    <property type="entry name" value="HD_metazoa"/>
</dbReference>
<dbReference type="CDD" id="cd00086">
    <property type="entry name" value="homeodomain"/>
    <property type="match status" value="1"/>
</dbReference>
<dbReference type="GO" id="GO:0000981">
    <property type="term" value="F:DNA-binding transcription factor activity, RNA polymerase II-specific"/>
    <property type="evidence" value="ECO:0007669"/>
    <property type="project" value="InterPro"/>
</dbReference>
<evidence type="ECO:0000256" key="6">
    <source>
        <dbReference type="RuleBase" id="RU000682"/>
    </source>
</evidence>
<dbReference type="InterPro" id="IPR009057">
    <property type="entry name" value="Homeodomain-like_sf"/>
</dbReference>
<dbReference type="GO" id="GO:0007420">
    <property type="term" value="P:brain development"/>
    <property type="evidence" value="ECO:0007669"/>
    <property type="project" value="TreeGrafter"/>
</dbReference>
<feature type="region of interest" description="Disordered" evidence="7">
    <location>
        <begin position="219"/>
        <end position="246"/>
    </location>
</feature>
<dbReference type="InterPro" id="IPR017970">
    <property type="entry name" value="Homeobox_CS"/>
</dbReference>
<evidence type="ECO:0000313" key="9">
    <source>
        <dbReference type="EMBL" id="VVC88478.1"/>
    </source>
</evidence>
<evidence type="ECO:0000256" key="3">
    <source>
        <dbReference type="ARBA" id="ARBA00023155"/>
    </source>
</evidence>
<feature type="non-terminal residue" evidence="9">
    <location>
        <position position="384"/>
    </location>
</feature>
<proteinExistence type="predicted"/>
<feature type="compositionally biased region" description="Polar residues" evidence="7">
    <location>
        <begin position="21"/>
        <end position="31"/>
    </location>
</feature>
<comment type="subcellular location">
    <subcellularLocation>
        <location evidence="1 5 6">Nucleus</location>
    </subcellularLocation>
</comment>
<keyword evidence="4 5" id="KW-0539">Nucleus</keyword>
<dbReference type="PRINTS" id="PR00024">
    <property type="entry name" value="HOMEOBOX"/>
</dbReference>